<evidence type="ECO:0000313" key="3">
    <source>
        <dbReference type="Proteomes" id="UP000024635"/>
    </source>
</evidence>
<organism evidence="2 3">
    <name type="scientific">Ancylostoma ceylanicum</name>
    <dbReference type="NCBI Taxonomy" id="53326"/>
    <lineage>
        <taxon>Eukaryota</taxon>
        <taxon>Metazoa</taxon>
        <taxon>Ecdysozoa</taxon>
        <taxon>Nematoda</taxon>
        <taxon>Chromadorea</taxon>
        <taxon>Rhabditida</taxon>
        <taxon>Rhabditina</taxon>
        <taxon>Rhabditomorpha</taxon>
        <taxon>Strongyloidea</taxon>
        <taxon>Ancylostomatidae</taxon>
        <taxon>Ancylostomatinae</taxon>
        <taxon>Ancylostoma</taxon>
    </lineage>
</organism>
<evidence type="ECO:0000313" key="2">
    <source>
        <dbReference type="EMBL" id="EYB89939.1"/>
    </source>
</evidence>
<dbReference type="Proteomes" id="UP000024635">
    <property type="component" value="Unassembled WGS sequence"/>
</dbReference>
<proteinExistence type="predicted"/>
<sequence>MKVWVTATSLILLVAVSEGYQTLKSIFSQIEEHIGPRDRKSQNYDDHVFQVMQGKDGYNQEIKLNPGGDYPLTKYG</sequence>
<evidence type="ECO:0000256" key="1">
    <source>
        <dbReference type="SAM" id="SignalP"/>
    </source>
</evidence>
<gene>
    <name evidence="2" type="primary">Acey_s0225.g2742</name>
    <name evidence="2" type="ORF">Y032_0225g2742</name>
</gene>
<feature type="signal peptide" evidence="1">
    <location>
        <begin position="1"/>
        <end position="19"/>
    </location>
</feature>
<keyword evidence="1" id="KW-0732">Signal</keyword>
<feature type="chain" id="PRO_5001486423" evidence="1">
    <location>
        <begin position="20"/>
        <end position="76"/>
    </location>
</feature>
<protein>
    <submittedName>
        <fullName evidence="2">Uncharacterized protein</fullName>
    </submittedName>
</protein>
<comment type="caution">
    <text evidence="2">The sequence shown here is derived from an EMBL/GenBank/DDBJ whole genome shotgun (WGS) entry which is preliminary data.</text>
</comment>
<reference evidence="3" key="1">
    <citation type="journal article" date="2015" name="Nat. Genet.">
        <title>The genome and transcriptome of the zoonotic hookworm Ancylostoma ceylanicum identify infection-specific gene families.</title>
        <authorList>
            <person name="Schwarz E.M."/>
            <person name="Hu Y."/>
            <person name="Antoshechkin I."/>
            <person name="Miller M.M."/>
            <person name="Sternberg P.W."/>
            <person name="Aroian R.V."/>
        </authorList>
    </citation>
    <scope>NUCLEOTIDE SEQUENCE</scope>
    <source>
        <strain evidence="3">HY135</strain>
    </source>
</reference>
<name>A0A016SI04_9BILA</name>
<dbReference type="EMBL" id="JARK01001561">
    <property type="protein sequence ID" value="EYB89939.1"/>
    <property type="molecule type" value="Genomic_DNA"/>
</dbReference>
<accession>A0A016SI04</accession>
<dbReference type="AlphaFoldDB" id="A0A016SI04"/>
<keyword evidence="3" id="KW-1185">Reference proteome</keyword>